<dbReference type="InterPro" id="IPR002068">
    <property type="entry name" value="A-crystallin/Hsp20_dom"/>
</dbReference>
<gene>
    <name evidence="4" type="ORF">E0W69_011240</name>
</gene>
<evidence type="ECO:0000313" key="4">
    <source>
        <dbReference type="EMBL" id="QES89212.1"/>
    </source>
</evidence>
<dbReference type="InterPro" id="IPR031107">
    <property type="entry name" value="Small_HSP"/>
</dbReference>
<dbReference type="Gene3D" id="2.60.40.790">
    <property type="match status" value="1"/>
</dbReference>
<dbReference type="Pfam" id="PF00011">
    <property type="entry name" value="HSP20"/>
    <property type="match status" value="1"/>
</dbReference>
<evidence type="ECO:0000256" key="1">
    <source>
        <dbReference type="PROSITE-ProRule" id="PRU00285"/>
    </source>
</evidence>
<name>A0A5P2G5T9_9BACT</name>
<comment type="similarity">
    <text evidence="1 2">Belongs to the small heat shock protein (HSP20) family.</text>
</comment>
<feature type="domain" description="SHSP" evidence="3">
    <location>
        <begin position="25"/>
        <end position="137"/>
    </location>
</feature>
<dbReference type="PROSITE" id="PS01031">
    <property type="entry name" value="SHSP"/>
    <property type="match status" value="1"/>
</dbReference>
<dbReference type="AlphaFoldDB" id="A0A5P2G5T9"/>
<reference evidence="4 5" key="1">
    <citation type="submission" date="2019-09" db="EMBL/GenBank/DDBJ databases">
        <title>Complete genome sequence of Arachidicoccus sp. B3-10 isolated from apple orchard soil.</title>
        <authorList>
            <person name="Kim H.S."/>
            <person name="Han K.-I."/>
            <person name="Suh M.K."/>
            <person name="Lee K.C."/>
            <person name="Eom M.K."/>
            <person name="Kim J.-S."/>
            <person name="Kang S.W."/>
            <person name="Sin Y."/>
            <person name="Lee J.-S."/>
        </authorList>
    </citation>
    <scope>NUCLEOTIDE SEQUENCE [LARGE SCALE GENOMIC DNA]</scope>
    <source>
        <strain evidence="4 5">B3-10</strain>
    </source>
</reference>
<sequence length="137" mass="15707">MNAIVRNNNLGNLFDELFSTIPNAWNKENALPPVNITEDENGYHLQLIAAGLQKDDFKINLEKGLLTISYEKQHKEDEKKPKSHRIEYTLNSFKRSFNVDENIDTENISAGYENGILNINLPKKQEVKVLPKQIAIQ</sequence>
<dbReference type="EMBL" id="CP044016">
    <property type="protein sequence ID" value="QES89212.1"/>
    <property type="molecule type" value="Genomic_DNA"/>
</dbReference>
<dbReference type="CDD" id="cd06464">
    <property type="entry name" value="ACD_sHsps-like"/>
    <property type="match status" value="1"/>
</dbReference>
<dbReference type="SUPFAM" id="SSF49764">
    <property type="entry name" value="HSP20-like chaperones"/>
    <property type="match status" value="1"/>
</dbReference>
<dbReference type="InterPro" id="IPR008978">
    <property type="entry name" value="HSP20-like_chaperone"/>
</dbReference>
<evidence type="ECO:0000313" key="5">
    <source>
        <dbReference type="Proteomes" id="UP000292424"/>
    </source>
</evidence>
<evidence type="ECO:0000256" key="2">
    <source>
        <dbReference type="RuleBase" id="RU003616"/>
    </source>
</evidence>
<accession>A0A5P2G5T9</accession>
<organism evidence="4 5">
    <name type="scientific">Rhizosphaericola mali</name>
    <dbReference type="NCBI Taxonomy" id="2545455"/>
    <lineage>
        <taxon>Bacteria</taxon>
        <taxon>Pseudomonadati</taxon>
        <taxon>Bacteroidota</taxon>
        <taxon>Chitinophagia</taxon>
        <taxon>Chitinophagales</taxon>
        <taxon>Chitinophagaceae</taxon>
        <taxon>Rhizosphaericola</taxon>
    </lineage>
</organism>
<dbReference type="Proteomes" id="UP000292424">
    <property type="component" value="Chromosome"/>
</dbReference>
<dbReference type="OrthoDB" id="9814487at2"/>
<dbReference type="RefSeq" id="WP_131330158.1">
    <property type="nucleotide sequence ID" value="NZ_CP044016.1"/>
</dbReference>
<evidence type="ECO:0000259" key="3">
    <source>
        <dbReference type="PROSITE" id="PS01031"/>
    </source>
</evidence>
<dbReference type="KEGG" id="arac:E0W69_011240"/>
<proteinExistence type="inferred from homology"/>
<dbReference type="PANTHER" id="PTHR11527">
    <property type="entry name" value="HEAT-SHOCK PROTEIN 20 FAMILY MEMBER"/>
    <property type="match status" value="1"/>
</dbReference>
<keyword evidence="5" id="KW-1185">Reference proteome</keyword>
<protein>
    <submittedName>
        <fullName evidence="4">Hsp20/alpha crystallin family protein</fullName>
    </submittedName>
</protein>